<organism evidence="2 3">
    <name type="scientific">Amycolatopsis lexingtonensis</name>
    <dbReference type="NCBI Taxonomy" id="218822"/>
    <lineage>
        <taxon>Bacteria</taxon>
        <taxon>Bacillati</taxon>
        <taxon>Actinomycetota</taxon>
        <taxon>Actinomycetes</taxon>
        <taxon>Pseudonocardiales</taxon>
        <taxon>Pseudonocardiaceae</taxon>
        <taxon>Amycolatopsis</taxon>
    </lineage>
</organism>
<feature type="region of interest" description="Disordered" evidence="1">
    <location>
        <begin position="49"/>
        <end position="98"/>
    </location>
</feature>
<feature type="compositionally biased region" description="Polar residues" evidence="1">
    <location>
        <begin position="67"/>
        <end position="77"/>
    </location>
</feature>
<gene>
    <name evidence="2" type="ORF">H4696_009182</name>
</gene>
<evidence type="ECO:0000313" key="3">
    <source>
        <dbReference type="Proteomes" id="UP000631670"/>
    </source>
</evidence>
<reference evidence="2 3" key="1">
    <citation type="submission" date="2020-10" db="EMBL/GenBank/DDBJ databases">
        <title>Sequencing the genomes of 1000 actinobacteria strains.</title>
        <authorList>
            <person name="Klenk H.-P."/>
        </authorList>
    </citation>
    <scope>NUCLEOTIDE SEQUENCE [LARGE SCALE GENOMIC DNA]</scope>
    <source>
        <strain evidence="2 3">DSM 44653</strain>
    </source>
</reference>
<evidence type="ECO:0000313" key="2">
    <source>
        <dbReference type="EMBL" id="MBE1502082.1"/>
    </source>
</evidence>
<evidence type="ECO:0000256" key="1">
    <source>
        <dbReference type="SAM" id="MobiDB-lite"/>
    </source>
</evidence>
<protein>
    <submittedName>
        <fullName evidence="2">Uncharacterized protein</fullName>
    </submittedName>
</protein>
<proteinExistence type="predicted"/>
<feature type="region of interest" description="Disordered" evidence="1">
    <location>
        <begin position="1"/>
        <end position="24"/>
    </location>
</feature>
<name>A0ABR9IFW4_9PSEU</name>
<dbReference type="EMBL" id="JADBEG010000001">
    <property type="protein sequence ID" value="MBE1502082.1"/>
    <property type="molecule type" value="Genomic_DNA"/>
</dbReference>
<dbReference type="Proteomes" id="UP000631670">
    <property type="component" value="Unassembled WGS sequence"/>
</dbReference>
<sequence>MNGSFTSPDVRRPAKSGRCGPQRCADVLNDSFRTSEDLNESFKTWSERVTGGGVTWPRDFAGAPSSDAVNGSFTTSGPRDLGEKGSQPARATRTGGLE</sequence>
<accession>A0ABR9IFW4</accession>
<keyword evidence="3" id="KW-1185">Reference proteome</keyword>
<comment type="caution">
    <text evidence="2">The sequence shown here is derived from an EMBL/GenBank/DDBJ whole genome shotgun (WGS) entry which is preliminary data.</text>
</comment>